<name>A0ABN2FB15_9ACTN</name>
<dbReference type="PANTHER" id="PTHR36503">
    <property type="entry name" value="BLR2520 PROTEIN"/>
    <property type="match status" value="1"/>
</dbReference>
<dbReference type="Pfam" id="PF00903">
    <property type="entry name" value="Glyoxalase"/>
    <property type="match status" value="1"/>
</dbReference>
<comment type="caution">
    <text evidence="2">The sequence shown here is derived from an EMBL/GenBank/DDBJ whole genome shotgun (WGS) entry which is preliminary data.</text>
</comment>
<dbReference type="RefSeq" id="WP_344111950.1">
    <property type="nucleotide sequence ID" value="NZ_BAAANE010000004.1"/>
</dbReference>
<dbReference type="EMBL" id="BAAANE010000004">
    <property type="protein sequence ID" value="GAA1638658.1"/>
    <property type="molecule type" value="Genomic_DNA"/>
</dbReference>
<dbReference type="InterPro" id="IPR004360">
    <property type="entry name" value="Glyas_Fos-R_dOase_dom"/>
</dbReference>
<accession>A0ABN2FB15</accession>
<reference evidence="3" key="1">
    <citation type="journal article" date="2019" name="Int. J. Syst. Evol. Microbiol.">
        <title>The Global Catalogue of Microorganisms (GCM) 10K type strain sequencing project: providing services to taxonomists for standard genome sequencing and annotation.</title>
        <authorList>
            <consortium name="The Broad Institute Genomics Platform"/>
            <consortium name="The Broad Institute Genome Sequencing Center for Infectious Disease"/>
            <person name="Wu L."/>
            <person name="Ma J."/>
        </authorList>
    </citation>
    <scope>NUCLEOTIDE SEQUENCE [LARGE SCALE GENOMIC DNA]</scope>
    <source>
        <strain evidence="3">JCM 14306</strain>
    </source>
</reference>
<protein>
    <recommendedName>
        <fullName evidence="1">VOC domain-containing protein</fullName>
    </recommendedName>
</protein>
<feature type="domain" description="VOC" evidence="1">
    <location>
        <begin position="2"/>
        <end position="124"/>
    </location>
</feature>
<dbReference type="InterPro" id="IPR037523">
    <property type="entry name" value="VOC_core"/>
</dbReference>
<dbReference type="Gene3D" id="3.10.180.10">
    <property type="entry name" value="2,3-Dihydroxybiphenyl 1,2-Dioxygenase, domain 1"/>
    <property type="match status" value="1"/>
</dbReference>
<keyword evidence="3" id="KW-1185">Reference proteome</keyword>
<dbReference type="Proteomes" id="UP001501319">
    <property type="component" value="Unassembled WGS sequence"/>
</dbReference>
<evidence type="ECO:0000313" key="3">
    <source>
        <dbReference type="Proteomes" id="UP001501319"/>
    </source>
</evidence>
<evidence type="ECO:0000313" key="2">
    <source>
        <dbReference type="EMBL" id="GAA1638658.1"/>
    </source>
</evidence>
<proteinExistence type="predicted"/>
<gene>
    <name evidence="2" type="ORF">GCM10009744_30170</name>
</gene>
<sequence length="127" mass="13840">MKFGKTVVYVEDAKSSLEFFEKAFGLKGTYHDQGFGEVETGGDTNIAFADYAVGQSHLPEKYTVGRPDKVAFELSLVSDDVEGVFRRAVEAGAESLKEPEKTPWGQISSFLRLPDGTIVDLASPVAF</sequence>
<dbReference type="SUPFAM" id="SSF54593">
    <property type="entry name" value="Glyoxalase/Bleomycin resistance protein/Dihydroxybiphenyl dioxygenase"/>
    <property type="match status" value="1"/>
</dbReference>
<dbReference type="PANTHER" id="PTHR36503:SF1">
    <property type="entry name" value="BLR2520 PROTEIN"/>
    <property type="match status" value="1"/>
</dbReference>
<dbReference type="InterPro" id="IPR029068">
    <property type="entry name" value="Glyas_Bleomycin-R_OHBP_Dase"/>
</dbReference>
<dbReference type="PROSITE" id="PS51819">
    <property type="entry name" value="VOC"/>
    <property type="match status" value="1"/>
</dbReference>
<organism evidence="2 3">
    <name type="scientific">Kribbella alba</name>
    <dbReference type="NCBI Taxonomy" id="190197"/>
    <lineage>
        <taxon>Bacteria</taxon>
        <taxon>Bacillati</taxon>
        <taxon>Actinomycetota</taxon>
        <taxon>Actinomycetes</taxon>
        <taxon>Propionibacteriales</taxon>
        <taxon>Kribbellaceae</taxon>
        <taxon>Kribbella</taxon>
    </lineage>
</organism>
<evidence type="ECO:0000259" key="1">
    <source>
        <dbReference type="PROSITE" id="PS51819"/>
    </source>
</evidence>